<sequence length="62" mass="6802">MPPAADLSFPQFQGWACVFCSASFMHGRPAQSVGRTRDRNGNPDVEVYACAIPCKPMQGDKR</sequence>
<protein>
    <submittedName>
        <fullName evidence="1">Uncharacterized protein</fullName>
    </submittedName>
</protein>
<reference evidence="1 2" key="1">
    <citation type="submission" date="2018-02" db="EMBL/GenBank/DDBJ databases">
        <title>Complete genome sequence of Streptomyces dengpaensis, the producer of angucyclines.</title>
        <authorList>
            <person name="Yumei L."/>
        </authorList>
    </citation>
    <scope>NUCLEOTIDE SEQUENCE [LARGE SCALE GENOMIC DNA]</scope>
    <source>
        <strain evidence="1 2">XZHG99</strain>
    </source>
</reference>
<dbReference type="Proteomes" id="UP000238413">
    <property type="component" value="Chromosome"/>
</dbReference>
<gene>
    <name evidence="1" type="ORF">C4B68_24305</name>
</gene>
<dbReference type="EMBL" id="CP026652">
    <property type="protein sequence ID" value="AVH61398.1"/>
    <property type="molecule type" value="Genomic_DNA"/>
</dbReference>
<proteinExistence type="predicted"/>
<evidence type="ECO:0000313" key="1">
    <source>
        <dbReference type="EMBL" id="AVH61398.1"/>
    </source>
</evidence>
<accession>A0ABM6T2Q8</accession>
<organism evidence="1 2">
    <name type="scientific">Streptomyces dengpaensis</name>
    <dbReference type="NCBI Taxonomy" id="2049881"/>
    <lineage>
        <taxon>Bacteria</taxon>
        <taxon>Bacillati</taxon>
        <taxon>Actinomycetota</taxon>
        <taxon>Actinomycetes</taxon>
        <taxon>Kitasatosporales</taxon>
        <taxon>Streptomycetaceae</taxon>
        <taxon>Streptomyces</taxon>
    </lineage>
</organism>
<evidence type="ECO:0000313" key="2">
    <source>
        <dbReference type="Proteomes" id="UP000238413"/>
    </source>
</evidence>
<keyword evidence="2" id="KW-1185">Reference proteome</keyword>
<name>A0ABM6T2Q8_9ACTN</name>